<reference evidence="1 2" key="1">
    <citation type="submission" date="2024-02" db="EMBL/GenBank/DDBJ databases">
        <title>Complete genome sequence of Pelagibacterium nitratireducens ZH15.</title>
        <authorList>
            <person name="Zhao L.H."/>
        </authorList>
    </citation>
    <scope>NUCLEOTIDE SEQUENCE [LARGE SCALE GENOMIC DNA]</scope>
    <source>
        <strain evidence="1 2">ZH15</strain>
    </source>
</reference>
<proteinExistence type="predicted"/>
<dbReference type="RefSeq" id="WP_338606885.1">
    <property type="nucleotide sequence ID" value="NZ_CP146275.1"/>
</dbReference>
<gene>
    <name evidence="1" type="ORF">V6617_10245</name>
</gene>
<protein>
    <submittedName>
        <fullName evidence="1">Uncharacterized protein</fullName>
    </submittedName>
</protein>
<keyword evidence="2" id="KW-1185">Reference proteome</keyword>
<dbReference type="Proteomes" id="UP001369958">
    <property type="component" value="Chromosome"/>
</dbReference>
<organism evidence="1 2">
    <name type="scientific">Pelagibacterium nitratireducens</name>
    <dbReference type="NCBI Taxonomy" id="1046114"/>
    <lineage>
        <taxon>Bacteria</taxon>
        <taxon>Pseudomonadati</taxon>
        <taxon>Pseudomonadota</taxon>
        <taxon>Alphaproteobacteria</taxon>
        <taxon>Hyphomicrobiales</taxon>
        <taxon>Devosiaceae</taxon>
        <taxon>Pelagibacterium</taxon>
    </lineage>
</organism>
<name>A0ABZ2HWS2_9HYPH</name>
<accession>A0ABZ2HWS2</accession>
<evidence type="ECO:0000313" key="1">
    <source>
        <dbReference type="EMBL" id="WWT31415.1"/>
    </source>
</evidence>
<evidence type="ECO:0000313" key="2">
    <source>
        <dbReference type="Proteomes" id="UP001369958"/>
    </source>
</evidence>
<sequence length="128" mass="13988">MKGIPRRGPNPMEPLNRAIIDSARAQALFNVALWLALNAADTPERRMSVLGLLDGIATGPRTWDPFPIDYDPATGDPAPADLAHEWKFAAPPADRIPLNALARSAITEDIKALREFIANPPPEWDDEA</sequence>
<dbReference type="EMBL" id="CP146275">
    <property type="protein sequence ID" value="WWT31415.1"/>
    <property type="molecule type" value="Genomic_DNA"/>
</dbReference>